<name>A0A8R1ZB30_PRIPA</name>
<evidence type="ECO:0000313" key="2">
    <source>
        <dbReference type="Proteomes" id="UP000005239"/>
    </source>
</evidence>
<proteinExistence type="predicted"/>
<keyword evidence="2" id="KW-1185">Reference proteome</keyword>
<dbReference type="Proteomes" id="UP000005239">
    <property type="component" value="Unassembled WGS sequence"/>
</dbReference>
<dbReference type="EnsemblMetazoa" id="PPA45900.1">
    <property type="protein sequence ID" value="PPA45900.1"/>
    <property type="gene ID" value="WBGene00284269"/>
</dbReference>
<evidence type="ECO:0000313" key="1">
    <source>
        <dbReference type="EnsemblMetazoa" id="PPA45900.1"/>
    </source>
</evidence>
<accession>A0A8R1ZB30</accession>
<gene>
    <name evidence="1" type="primary">WBGene00284269</name>
</gene>
<reference evidence="2" key="1">
    <citation type="journal article" date="2008" name="Nat. Genet.">
        <title>The Pristionchus pacificus genome provides a unique perspective on nematode lifestyle and parasitism.</title>
        <authorList>
            <person name="Dieterich C."/>
            <person name="Clifton S.W."/>
            <person name="Schuster L.N."/>
            <person name="Chinwalla A."/>
            <person name="Delehaunty K."/>
            <person name="Dinkelacker I."/>
            <person name="Fulton L."/>
            <person name="Fulton R."/>
            <person name="Godfrey J."/>
            <person name="Minx P."/>
            <person name="Mitreva M."/>
            <person name="Roeseler W."/>
            <person name="Tian H."/>
            <person name="Witte H."/>
            <person name="Yang S.P."/>
            <person name="Wilson R.K."/>
            <person name="Sommer R.J."/>
        </authorList>
    </citation>
    <scope>NUCLEOTIDE SEQUENCE [LARGE SCALE GENOMIC DNA]</scope>
    <source>
        <strain evidence="2">PS312</strain>
    </source>
</reference>
<organism evidence="1 2">
    <name type="scientific">Pristionchus pacificus</name>
    <name type="common">Parasitic nematode worm</name>
    <dbReference type="NCBI Taxonomy" id="54126"/>
    <lineage>
        <taxon>Eukaryota</taxon>
        <taxon>Metazoa</taxon>
        <taxon>Ecdysozoa</taxon>
        <taxon>Nematoda</taxon>
        <taxon>Chromadorea</taxon>
        <taxon>Rhabditida</taxon>
        <taxon>Rhabditina</taxon>
        <taxon>Diplogasteromorpha</taxon>
        <taxon>Diplogasteroidea</taxon>
        <taxon>Neodiplogasteridae</taxon>
        <taxon>Pristionchus</taxon>
    </lineage>
</organism>
<dbReference type="AlphaFoldDB" id="A0A8R1ZB30"/>
<reference evidence="1" key="2">
    <citation type="submission" date="2022-06" db="UniProtKB">
        <authorList>
            <consortium name="EnsemblMetazoa"/>
        </authorList>
    </citation>
    <scope>IDENTIFICATION</scope>
    <source>
        <strain evidence="1">PS312</strain>
    </source>
</reference>
<protein>
    <submittedName>
        <fullName evidence="1">Uncharacterized protein</fullName>
    </submittedName>
</protein>
<sequence length="186" mass="19905">MPYDQQSDAFEKLYEEPSVSGASHLKGADYGLGTVALLQLNFGPGARSVMNYLRGGPSALHQQLRGSPLPASIYSVSIDQSDMHTVIGDLDLAGGRDEAVASGQRPMHDLLLMEVVHAGSHLIAALFRALGLPIDNRTSISSFSLLSIVGPYLRTWARKSRPGANSLTMSRGAPSATMPWNCKRVA</sequence>